<dbReference type="InterPro" id="IPR015943">
    <property type="entry name" value="WD40/YVTN_repeat-like_dom_sf"/>
</dbReference>
<feature type="domain" description="PUL" evidence="8">
    <location>
        <begin position="488"/>
        <end position="727"/>
    </location>
</feature>
<dbReference type="InterPro" id="IPR020472">
    <property type="entry name" value="WD40_PAC1"/>
</dbReference>
<dbReference type="GO" id="GO:0010992">
    <property type="term" value="P:ubiquitin recycling"/>
    <property type="evidence" value="ECO:0007669"/>
    <property type="project" value="TreeGrafter"/>
</dbReference>
<dbReference type="GO" id="GO:0043130">
    <property type="term" value="F:ubiquitin binding"/>
    <property type="evidence" value="ECO:0007669"/>
    <property type="project" value="TreeGrafter"/>
</dbReference>
<dbReference type="PROSITE" id="PS50294">
    <property type="entry name" value="WD_REPEATS_REGION"/>
    <property type="match status" value="2"/>
</dbReference>
<dbReference type="SMART" id="SM00320">
    <property type="entry name" value="WD40"/>
    <property type="match status" value="7"/>
</dbReference>
<protein>
    <submittedName>
        <fullName evidence="9">Unnamed protein product</fullName>
    </submittedName>
</protein>
<organism evidence="9 10">
    <name type="scientific">Ambrosiozyma monospora</name>
    <name type="common">Yeast</name>
    <name type="synonym">Endomycopsis monosporus</name>
    <dbReference type="NCBI Taxonomy" id="43982"/>
    <lineage>
        <taxon>Eukaryota</taxon>
        <taxon>Fungi</taxon>
        <taxon>Dikarya</taxon>
        <taxon>Ascomycota</taxon>
        <taxon>Saccharomycotina</taxon>
        <taxon>Pichiomycetes</taxon>
        <taxon>Pichiales</taxon>
        <taxon>Pichiaceae</taxon>
        <taxon>Ambrosiozyma</taxon>
    </lineage>
</organism>
<dbReference type="InterPro" id="IPR015155">
    <property type="entry name" value="PFU"/>
</dbReference>
<dbReference type="InterPro" id="IPR013535">
    <property type="entry name" value="PUL_dom"/>
</dbReference>
<evidence type="ECO:0000256" key="4">
    <source>
        <dbReference type="ARBA" id="ARBA00022737"/>
    </source>
</evidence>
<sequence>MTATTYQLSATLNGHEDDVRALIAPTDSILVSASRDTTLRTWTKANATKWDPESTINYKSNMFINSLAWFDDGANQLIVSGGNDTFVNLTSVDIGSRDLNEPEYCLVGHTANVCSLDSKGGLIISGSWDSTARVWTMNGETVHVLKGHENSVWGVKILDAEKHIYLTCSADKTIRKWVEGKEVKKIIAHEDAVRDLAVLPNGTFASCSNDKLIKIWDLETFELVRILVGHEHFVYSLDVLPNGDLISSGEDRTVRIWKNAEDCIQVISLPCLSVWKAIGFANGDIAVGSSDNKVRVFTTNEHRFASHDEIRLFEDELKASSISESAIDGFSKAAIPTEDILKQPGTIEGQTQTVKTNLGTIEIHKWERKNWVKIGEIVSSATSSSNEKKFYKGSWYDYVFNVDVEAGKPPLKLPFNVSQNPYDVADKFLVDNKLPYSYLQQIVDFIMKNSEGVTLDGSQGASSEPYQDPSYSRKSTSGYSHPTTSQAGILPQTQYLTFSKFDVPSLITGFKKLNAKQKPEHQLDASHFESLINCEDYQKLANEYAGYIIEHWDPSTKLIGFDLLRALITKIKPFDNLFELVRLGLDSENGKIRMMSIRLMVNIFSCKSWGEQIFKELEVVGIVFAKRVLDESTKLPKFMPISIASLLLNYAVLANKYKLLGLLNVISLKFDDIANAIIQSKDEESVYRLLIAYGTLNTFREQNNVTLVHTISTAYTSDRFTKVLKEL</sequence>
<dbReference type="PRINTS" id="PR00320">
    <property type="entry name" value="GPROTEINBRPT"/>
</dbReference>
<evidence type="ECO:0000313" key="10">
    <source>
        <dbReference type="Proteomes" id="UP001165063"/>
    </source>
</evidence>
<feature type="domain" description="PFU" evidence="7">
    <location>
        <begin position="363"/>
        <end position="460"/>
    </location>
</feature>
<feature type="repeat" description="WD" evidence="5">
    <location>
        <begin position="227"/>
        <end position="258"/>
    </location>
</feature>
<keyword evidence="2" id="KW-0963">Cytoplasm</keyword>
<evidence type="ECO:0000259" key="7">
    <source>
        <dbReference type="PROSITE" id="PS51394"/>
    </source>
</evidence>
<dbReference type="InterPro" id="IPR036322">
    <property type="entry name" value="WD40_repeat_dom_sf"/>
</dbReference>
<dbReference type="InterPro" id="IPR001680">
    <property type="entry name" value="WD40_rpt"/>
</dbReference>
<dbReference type="GO" id="GO:0005634">
    <property type="term" value="C:nucleus"/>
    <property type="evidence" value="ECO:0007669"/>
    <property type="project" value="TreeGrafter"/>
</dbReference>
<gene>
    <name evidence="9" type="ORF">Amon01_000204700</name>
</gene>
<dbReference type="AlphaFoldDB" id="A0A9W7DDS9"/>
<dbReference type="GO" id="GO:0043161">
    <property type="term" value="P:proteasome-mediated ubiquitin-dependent protein catabolic process"/>
    <property type="evidence" value="ECO:0007669"/>
    <property type="project" value="TreeGrafter"/>
</dbReference>
<proteinExistence type="predicted"/>
<dbReference type="PANTHER" id="PTHR19849:SF0">
    <property type="entry name" value="PHOSPHOLIPASE A-2-ACTIVATING PROTEIN"/>
    <property type="match status" value="1"/>
</dbReference>
<feature type="repeat" description="WD" evidence="5">
    <location>
        <begin position="106"/>
        <end position="138"/>
    </location>
</feature>
<dbReference type="Gene3D" id="3.10.20.870">
    <property type="entry name" value="PFU (PLAA family ubiquitin binding), C-terminal domain"/>
    <property type="match status" value="1"/>
</dbReference>
<dbReference type="Pfam" id="PF09070">
    <property type="entry name" value="PFU"/>
    <property type="match status" value="1"/>
</dbReference>
<evidence type="ECO:0000256" key="1">
    <source>
        <dbReference type="ARBA" id="ARBA00004496"/>
    </source>
</evidence>
<evidence type="ECO:0000256" key="5">
    <source>
        <dbReference type="PROSITE-ProRule" id="PRU00221"/>
    </source>
</evidence>
<dbReference type="Gene3D" id="2.130.10.10">
    <property type="entry name" value="YVTN repeat-like/Quinoprotein amine dehydrogenase"/>
    <property type="match status" value="1"/>
</dbReference>
<dbReference type="PROSITE" id="PS51394">
    <property type="entry name" value="PFU"/>
    <property type="match status" value="1"/>
</dbReference>
<accession>A0A9W7DDS9</accession>
<comment type="caution">
    <text evidence="9">The sequence shown here is derived from an EMBL/GenBank/DDBJ whole genome shotgun (WGS) entry which is preliminary data.</text>
</comment>
<keyword evidence="3 5" id="KW-0853">WD repeat</keyword>
<keyword evidence="4" id="KW-0677">Repeat</keyword>
<evidence type="ECO:0000259" key="8">
    <source>
        <dbReference type="PROSITE" id="PS51396"/>
    </source>
</evidence>
<feature type="repeat" description="WD" evidence="5">
    <location>
        <begin position="12"/>
        <end position="42"/>
    </location>
</feature>
<dbReference type="EMBL" id="BSXU01000689">
    <property type="protein sequence ID" value="GMG21513.1"/>
    <property type="molecule type" value="Genomic_DNA"/>
</dbReference>
<evidence type="ECO:0000256" key="6">
    <source>
        <dbReference type="SAM" id="MobiDB-lite"/>
    </source>
</evidence>
<dbReference type="Pfam" id="PF08324">
    <property type="entry name" value="PUL"/>
    <property type="match status" value="1"/>
</dbReference>
<dbReference type="PROSITE" id="PS50082">
    <property type="entry name" value="WD_REPEATS_2"/>
    <property type="match status" value="4"/>
</dbReference>
<comment type="subcellular location">
    <subcellularLocation>
        <location evidence="1">Cytoplasm</location>
    </subcellularLocation>
</comment>
<dbReference type="PANTHER" id="PTHR19849">
    <property type="entry name" value="PHOSPHOLIPASE A-2-ACTIVATING PROTEIN"/>
    <property type="match status" value="1"/>
</dbReference>
<evidence type="ECO:0000256" key="2">
    <source>
        <dbReference type="ARBA" id="ARBA00022490"/>
    </source>
</evidence>
<dbReference type="SUPFAM" id="SSF50978">
    <property type="entry name" value="WD40 repeat-like"/>
    <property type="match status" value="1"/>
</dbReference>
<feature type="repeat" description="WD" evidence="5">
    <location>
        <begin position="186"/>
        <end position="226"/>
    </location>
</feature>
<dbReference type="InterPro" id="IPR038122">
    <property type="entry name" value="PFU_sf"/>
</dbReference>
<evidence type="ECO:0000256" key="3">
    <source>
        <dbReference type="ARBA" id="ARBA00022574"/>
    </source>
</evidence>
<feature type="region of interest" description="Disordered" evidence="6">
    <location>
        <begin position="456"/>
        <end position="483"/>
    </location>
</feature>
<keyword evidence="10" id="KW-1185">Reference proteome</keyword>
<reference evidence="9" key="1">
    <citation type="submission" date="2023-04" db="EMBL/GenBank/DDBJ databases">
        <title>Ambrosiozyma monospora NBRC 1965.</title>
        <authorList>
            <person name="Ichikawa N."/>
            <person name="Sato H."/>
            <person name="Tonouchi N."/>
        </authorList>
    </citation>
    <scope>NUCLEOTIDE SEQUENCE</scope>
    <source>
        <strain evidence="9">NBRC 1965</strain>
    </source>
</reference>
<dbReference type="GO" id="GO:0005737">
    <property type="term" value="C:cytoplasm"/>
    <property type="evidence" value="ECO:0007669"/>
    <property type="project" value="UniProtKB-SubCell"/>
</dbReference>
<dbReference type="Proteomes" id="UP001165063">
    <property type="component" value="Unassembled WGS sequence"/>
</dbReference>
<dbReference type="Pfam" id="PF00400">
    <property type="entry name" value="WD40"/>
    <property type="match status" value="5"/>
</dbReference>
<name>A0A9W7DDS9_AMBMO</name>
<evidence type="ECO:0000313" key="9">
    <source>
        <dbReference type="EMBL" id="GMG21513.1"/>
    </source>
</evidence>
<dbReference type="Gene3D" id="1.25.10.10">
    <property type="entry name" value="Leucine-rich Repeat Variant"/>
    <property type="match status" value="1"/>
</dbReference>
<dbReference type="InterPro" id="IPR011989">
    <property type="entry name" value="ARM-like"/>
</dbReference>
<dbReference type="CDD" id="cd00200">
    <property type="entry name" value="WD40"/>
    <property type="match status" value="1"/>
</dbReference>
<dbReference type="PROSITE" id="PS51396">
    <property type="entry name" value="PUL"/>
    <property type="match status" value="1"/>
</dbReference>
<dbReference type="OrthoDB" id="10265988at2759"/>